<proteinExistence type="predicted"/>
<dbReference type="Gene3D" id="3.40.250.10">
    <property type="entry name" value="Rhodanese-like domain"/>
    <property type="match status" value="1"/>
</dbReference>
<dbReference type="EMBL" id="KN882025">
    <property type="protein sequence ID" value="KIY46691.1"/>
    <property type="molecule type" value="Genomic_DNA"/>
</dbReference>
<feature type="domain" description="Rhodanese" evidence="1">
    <location>
        <begin position="20"/>
        <end position="117"/>
    </location>
</feature>
<accession>A0A0D7A9S6</accession>
<gene>
    <name evidence="2" type="ORF">FISHEDRAFT_75397</name>
</gene>
<organism evidence="2 3">
    <name type="scientific">Fistulina hepatica ATCC 64428</name>
    <dbReference type="NCBI Taxonomy" id="1128425"/>
    <lineage>
        <taxon>Eukaryota</taxon>
        <taxon>Fungi</taxon>
        <taxon>Dikarya</taxon>
        <taxon>Basidiomycota</taxon>
        <taxon>Agaricomycotina</taxon>
        <taxon>Agaricomycetes</taxon>
        <taxon>Agaricomycetidae</taxon>
        <taxon>Agaricales</taxon>
        <taxon>Fistulinaceae</taxon>
        <taxon>Fistulina</taxon>
    </lineage>
</organism>
<reference evidence="2 3" key="1">
    <citation type="journal article" date="2015" name="Fungal Genet. Biol.">
        <title>Evolution of novel wood decay mechanisms in Agaricales revealed by the genome sequences of Fistulina hepatica and Cylindrobasidium torrendii.</title>
        <authorList>
            <person name="Floudas D."/>
            <person name="Held B.W."/>
            <person name="Riley R."/>
            <person name="Nagy L.G."/>
            <person name="Koehler G."/>
            <person name="Ransdell A.S."/>
            <person name="Younus H."/>
            <person name="Chow J."/>
            <person name="Chiniquy J."/>
            <person name="Lipzen A."/>
            <person name="Tritt A."/>
            <person name="Sun H."/>
            <person name="Haridas S."/>
            <person name="LaButti K."/>
            <person name="Ohm R.A."/>
            <person name="Kues U."/>
            <person name="Blanchette R.A."/>
            <person name="Grigoriev I.V."/>
            <person name="Minto R.E."/>
            <person name="Hibbett D.S."/>
        </authorList>
    </citation>
    <scope>NUCLEOTIDE SEQUENCE [LARGE SCALE GENOMIC DNA]</scope>
    <source>
        <strain evidence="2 3">ATCC 64428</strain>
    </source>
</reference>
<evidence type="ECO:0000259" key="1">
    <source>
        <dbReference type="PROSITE" id="PS50206"/>
    </source>
</evidence>
<dbReference type="SUPFAM" id="SSF52821">
    <property type="entry name" value="Rhodanese/Cell cycle control phosphatase"/>
    <property type="match status" value="1"/>
</dbReference>
<dbReference type="SMART" id="SM00450">
    <property type="entry name" value="RHOD"/>
    <property type="match status" value="1"/>
</dbReference>
<name>A0A0D7A9S6_9AGAR</name>
<dbReference type="GO" id="GO:0005737">
    <property type="term" value="C:cytoplasm"/>
    <property type="evidence" value="ECO:0007669"/>
    <property type="project" value="TreeGrafter"/>
</dbReference>
<dbReference type="PROSITE" id="PS50206">
    <property type="entry name" value="RHODANESE_3"/>
    <property type="match status" value="1"/>
</dbReference>
<evidence type="ECO:0000313" key="3">
    <source>
        <dbReference type="Proteomes" id="UP000054144"/>
    </source>
</evidence>
<sequence length="136" mass="15683">MVRYINADELVDIIKSGKVARKDYLIIDVRDDDYIGGHIVNSLNIPSRELNDSDKARRDLVKRAENVELVIFHCMLSQERGPKAARIYRETRESSTSTPQDIAILRDGFSGFQQKFKDDPLLVEGWEKDIWASPWC</sequence>
<protein>
    <submittedName>
        <fullName evidence="2">Rhodanese-like protein</fullName>
    </submittedName>
</protein>
<dbReference type="GO" id="GO:0005634">
    <property type="term" value="C:nucleus"/>
    <property type="evidence" value="ECO:0007669"/>
    <property type="project" value="TreeGrafter"/>
</dbReference>
<dbReference type="OrthoDB" id="102559at2759"/>
<dbReference type="InterPro" id="IPR001763">
    <property type="entry name" value="Rhodanese-like_dom"/>
</dbReference>
<dbReference type="AlphaFoldDB" id="A0A0D7A9S6"/>
<dbReference type="InterPro" id="IPR036873">
    <property type="entry name" value="Rhodanese-like_dom_sf"/>
</dbReference>
<dbReference type="GO" id="GO:0004725">
    <property type="term" value="F:protein tyrosine phosphatase activity"/>
    <property type="evidence" value="ECO:0007669"/>
    <property type="project" value="TreeGrafter"/>
</dbReference>
<dbReference type="PANTHER" id="PTHR10828">
    <property type="entry name" value="M-PHASE INDUCER PHOSPHATASE DUAL SPECIFICITY PHOSPHATASE CDC25"/>
    <property type="match status" value="1"/>
</dbReference>
<dbReference type="Pfam" id="PF00581">
    <property type="entry name" value="Rhodanese"/>
    <property type="match status" value="1"/>
</dbReference>
<dbReference type="PANTHER" id="PTHR10828:SF38">
    <property type="entry name" value="ARSENICAL-RESISTANCE PROTEIN 2-RELATED"/>
    <property type="match status" value="1"/>
</dbReference>
<evidence type="ECO:0000313" key="2">
    <source>
        <dbReference type="EMBL" id="KIY46691.1"/>
    </source>
</evidence>
<keyword evidence="3" id="KW-1185">Reference proteome</keyword>
<dbReference type="Proteomes" id="UP000054144">
    <property type="component" value="Unassembled WGS sequence"/>
</dbReference>